<keyword evidence="2" id="KW-1185">Reference proteome</keyword>
<reference evidence="1" key="1">
    <citation type="submission" date="2020-11" db="EMBL/GenBank/DDBJ databases">
        <authorList>
            <consortium name="DOE Joint Genome Institute"/>
            <person name="Ahrendt S."/>
            <person name="Riley R."/>
            <person name="Andreopoulos W."/>
            <person name="Labutti K."/>
            <person name="Pangilinan J."/>
            <person name="Ruiz-Duenas F.J."/>
            <person name="Barrasa J.M."/>
            <person name="Sanchez-Garcia M."/>
            <person name="Camarero S."/>
            <person name="Miyauchi S."/>
            <person name="Serrano A."/>
            <person name="Linde D."/>
            <person name="Babiker R."/>
            <person name="Drula E."/>
            <person name="Ayuso-Fernandez I."/>
            <person name="Pacheco R."/>
            <person name="Padilla G."/>
            <person name="Ferreira P."/>
            <person name="Barriuso J."/>
            <person name="Kellner H."/>
            <person name="Castanera R."/>
            <person name="Alfaro M."/>
            <person name="Ramirez L."/>
            <person name="Pisabarro A.G."/>
            <person name="Kuo A."/>
            <person name="Tritt A."/>
            <person name="Lipzen A."/>
            <person name="He G."/>
            <person name="Yan M."/>
            <person name="Ng V."/>
            <person name="Cullen D."/>
            <person name="Martin F."/>
            <person name="Rosso M.-N."/>
            <person name="Henrissat B."/>
            <person name="Hibbett D."/>
            <person name="Martinez A.T."/>
            <person name="Grigoriev I.V."/>
        </authorList>
    </citation>
    <scope>NUCLEOTIDE SEQUENCE</scope>
    <source>
        <strain evidence="1">CBS 506.95</strain>
    </source>
</reference>
<feature type="non-terminal residue" evidence="1">
    <location>
        <position position="174"/>
    </location>
</feature>
<dbReference type="OrthoDB" id="2593747at2759"/>
<evidence type="ECO:0000313" key="2">
    <source>
        <dbReference type="Proteomes" id="UP000807306"/>
    </source>
</evidence>
<feature type="non-terminal residue" evidence="1">
    <location>
        <position position="1"/>
    </location>
</feature>
<evidence type="ECO:0000313" key="1">
    <source>
        <dbReference type="EMBL" id="KAF9532927.1"/>
    </source>
</evidence>
<dbReference type="Proteomes" id="UP000807306">
    <property type="component" value="Unassembled WGS sequence"/>
</dbReference>
<accession>A0A9P6EPT2</accession>
<sequence length="174" mass="19537">KVENVQFRVPKNGFLIENPKFFDQFDLPTISAEDEGDVDSLPNTIVLKDTTSEAFHGLLLVIYPLCVLDGNCLAYLNLISPVSPRTASTYEEWLGALDLATRWELSKVCFFAVFILEANSGSGTAVDIILLGRKFKVDQWVKKGYMEILKQKDLKVETIQTLGWETATRLFAAK</sequence>
<dbReference type="AlphaFoldDB" id="A0A9P6EPT2"/>
<protein>
    <submittedName>
        <fullName evidence="1">Uncharacterized protein</fullName>
    </submittedName>
</protein>
<comment type="caution">
    <text evidence="1">The sequence shown here is derived from an EMBL/GenBank/DDBJ whole genome shotgun (WGS) entry which is preliminary data.</text>
</comment>
<organism evidence="1 2">
    <name type="scientific">Crepidotus variabilis</name>
    <dbReference type="NCBI Taxonomy" id="179855"/>
    <lineage>
        <taxon>Eukaryota</taxon>
        <taxon>Fungi</taxon>
        <taxon>Dikarya</taxon>
        <taxon>Basidiomycota</taxon>
        <taxon>Agaricomycotina</taxon>
        <taxon>Agaricomycetes</taxon>
        <taxon>Agaricomycetidae</taxon>
        <taxon>Agaricales</taxon>
        <taxon>Agaricineae</taxon>
        <taxon>Crepidotaceae</taxon>
        <taxon>Crepidotus</taxon>
    </lineage>
</organism>
<proteinExistence type="predicted"/>
<name>A0A9P6EPT2_9AGAR</name>
<gene>
    <name evidence="1" type="ORF">CPB83DRAFT_742925</name>
</gene>
<dbReference type="EMBL" id="MU157830">
    <property type="protein sequence ID" value="KAF9532927.1"/>
    <property type="molecule type" value="Genomic_DNA"/>
</dbReference>